<protein>
    <submittedName>
        <fullName evidence="3">Uncharacterized protein</fullName>
    </submittedName>
</protein>
<evidence type="ECO:0000256" key="2">
    <source>
        <dbReference type="SAM" id="SignalP"/>
    </source>
</evidence>
<reference evidence="4" key="1">
    <citation type="journal article" date="2019" name="Int. J. Syst. Evol. Microbiol.">
        <title>The Global Catalogue of Microorganisms (GCM) 10K type strain sequencing project: providing services to taxonomists for standard genome sequencing and annotation.</title>
        <authorList>
            <consortium name="The Broad Institute Genomics Platform"/>
            <consortium name="The Broad Institute Genome Sequencing Center for Infectious Disease"/>
            <person name="Wu L."/>
            <person name="Ma J."/>
        </authorList>
    </citation>
    <scope>NUCLEOTIDE SEQUENCE [LARGE SCALE GENOMIC DNA]</scope>
    <source>
        <strain evidence="4">CCUG 61697</strain>
    </source>
</reference>
<feature type="signal peptide" evidence="2">
    <location>
        <begin position="1"/>
        <end position="16"/>
    </location>
</feature>
<sequence length="101" mass="10798">MHSSKLVALLAGPLLAMQLLTSFFTPLSPARAEEAADPAKPKCEIAEVNPVTGHAICIKPIGAPVEMPPPEEEVSEDCQPGDESTEDWSWSSKCRPETVGQ</sequence>
<dbReference type="RefSeq" id="WP_379091339.1">
    <property type="nucleotide sequence ID" value="NZ_JBHTJO010000002.1"/>
</dbReference>
<accession>A0ABW3JDY8</accession>
<evidence type="ECO:0000256" key="1">
    <source>
        <dbReference type="SAM" id="MobiDB-lite"/>
    </source>
</evidence>
<organism evidence="3 4">
    <name type="scientific">Methyloligella solikamskensis</name>
    <dbReference type="NCBI Taxonomy" id="1177756"/>
    <lineage>
        <taxon>Bacteria</taxon>
        <taxon>Pseudomonadati</taxon>
        <taxon>Pseudomonadota</taxon>
        <taxon>Alphaproteobacteria</taxon>
        <taxon>Hyphomicrobiales</taxon>
        <taxon>Hyphomicrobiaceae</taxon>
        <taxon>Methyloligella</taxon>
    </lineage>
</organism>
<feature type="region of interest" description="Disordered" evidence="1">
    <location>
        <begin position="62"/>
        <end position="101"/>
    </location>
</feature>
<dbReference type="Proteomes" id="UP001597102">
    <property type="component" value="Unassembled WGS sequence"/>
</dbReference>
<feature type="compositionally biased region" description="Acidic residues" evidence="1">
    <location>
        <begin position="69"/>
        <end position="86"/>
    </location>
</feature>
<dbReference type="EMBL" id="JBHTJO010000002">
    <property type="protein sequence ID" value="MFD0988345.1"/>
    <property type="molecule type" value="Genomic_DNA"/>
</dbReference>
<keyword evidence="4" id="KW-1185">Reference proteome</keyword>
<comment type="caution">
    <text evidence="3">The sequence shown here is derived from an EMBL/GenBank/DDBJ whole genome shotgun (WGS) entry which is preliminary data.</text>
</comment>
<keyword evidence="2" id="KW-0732">Signal</keyword>
<name>A0ABW3JDY8_9HYPH</name>
<gene>
    <name evidence="3" type="ORF">ACFQ2F_14700</name>
</gene>
<proteinExistence type="predicted"/>
<feature type="chain" id="PRO_5045536356" evidence="2">
    <location>
        <begin position="17"/>
        <end position="101"/>
    </location>
</feature>
<evidence type="ECO:0000313" key="3">
    <source>
        <dbReference type="EMBL" id="MFD0988345.1"/>
    </source>
</evidence>
<evidence type="ECO:0000313" key="4">
    <source>
        <dbReference type="Proteomes" id="UP001597102"/>
    </source>
</evidence>